<evidence type="ECO:0000313" key="2">
    <source>
        <dbReference type="EMBL" id="XAH75922.1"/>
    </source>
</evidence>
<feature type="domain" description="DUF6273" evidence="1">
    <location>
        <begin position="147"/>
        <end position="198"/>
    </location>
</feature>
<dbReference type="InterPro" id="IPR046240">
    <property type="entry name" value="DUF6273"/>
</dbReference>
<reference evidence="2 3" key="1">
    <citation type="submission" date="2024-02" db="EMBL/GenBank/DDBJ databases">
        <title>Bacterial strain from lacustrine sediment.</title>
        <authorList>
            <person name="Petit C."/>
            <person name="Fadhlaoui K."/>
        </authorList>
    </citation>
    <scope>NUCLEOTIDE SEQUENCE [LARGE SCALE GENOMIC DNA]</scope>
    <source>
        <strain evidence="2 3">IPX-CK</strain>
    </source>
</reference>
<keyword evidence="3" id="KW-1185">Reference proteome</keyword>
<accession>A0ABZ3F1W7</accession>
<evidence type="ECO:0000259" key="1">
    <source>
        <dbReference type="Pfam" id="PF19789"/>
    </source>
</evidence>
<dbReference type="Proteomes" id="UP001451571">
    <property type="component" value="Chromosome"/>
</dbReference>
<protein>
    <submittedName>
        <fullName evidence="2">DUF6273 domain-containing protein</fullName>
    </submittedName>
</protein>
<dbReference type="EMBL" id="CP146256">
    <property type="protein sequence ID" value="XAH75922.1"/>
    <property type="molecule type" value="Genomic_DNA"/>
</dbReference>
<dbReference type="Pfam" id="PF19789">
    <property type="entry name" value="DUF6273"/>
    <property type="match status" value="1"/>
</dbReference>
<dbReference type="RefSeq" id="WP_342759498.1">
    <property type="nucleotide sequence ID" value="NZ_CP146256.1"/>
</dbReference>
<proteinExistence type="predicted"/>
<evidence type="ECO:0000313" key="3">
    <source>
        <dbReference type="Proteomes" id="UP001451571"/>
    </source>
</evidence>
<sequence>MQITVNETDMKIEGNRLVININSDLGKVLGLNKVVLSSVKPGDIINDKYIVLEHFESGATAVIRKELLEKTMDFGDSNNDWRSSNVRNYLNNEYLKDVEKEFGADSIVEHMVDLLSMDGLDDYGSSRDKISLLTIDQYRKYRKILGDNMKNWWWLATPDSTPSGWSTGYVRCVDSSGGVCYDGYICDGGVRPFFILKSSIFVSSPRD</sequence>
<name>A0ABZ3F1W7_9FIRM</name>
<gene>
    <name evidence="2" type="ORF">V6984_09245</name>
</gene>
<organism evidence="2 3">
    <name type="scientific">Kineothrix sedimenti</name>
    <dbReference type="NCBI Taxonomy" id="3123317"/>
    <lineage>
        <taxon>Bacteria</taxon>
        <taxon>Bacillati</taxon>
        <taxon>Bacillota</taxon>
        <taxon>Clostridia</taxon>
        <taxon>Lachnospirales</taxon>
        <taxon>Lachnospiraceae</taxon>
        <taxon>Kineothrix</taxon>
    </lineage>
</organism>